<keyword evidence="4" id="KW-0560">Oxidoreductase</keyword>
<dbReference type="PRINTS" id="PR00411">
    <property type="entry name" value="PNDRDTASEI"/>
</dbReference>
<evidence type="ECO:0000256" key="2">
    <source>
        <dbReference type="ARBA" id="ARBA00022630"/>
    </source>
</evidence>
<evidence type="ECO:0000313" key="7">
    <source>
        <dbReference type="Proteomes" id="UP001252243"/>
    </source>
</evidence>
<dbReference type="PANTHER" id="PTHR43400">
    <property type="entry name" value="FUMARATE REDUCTASE"/>
    <property type="match status" value="1"/>
</dbReference>
<reference evidence="6 7" key="1">
    <citation type="submission" date="2023-07" db="EMBL/GenBank/DDBJ databases">
        <title>Sorghum-associated microbial communities from plants grown in Nebraska, USA.</title>
        <authorList>
            <person name="Schachtman D."/>
        </authorList>
    </citation>
    <scope>NUCLEOTIDE SEQUENCE [LARGE SCALE GENOMIC DNA]</scope>
    <source>
        <strain evidence="6 7">BE167</strain>
    </source>
</reference>
<dbReference type="Proteomes" id="UP001252243">
    <property type="component" value="Unassembled WGS sequence"/>
</dbReference>
<keyword evidence="3" id="KW-0274">FAD</keyword>
<keyword evidence="2" id="KW-0285">Flavoprotein</keyword>
<evidence type="ECO:0000256" key="4">
    <source>
        <dbReference type="ARBA" id="ARBA00023002"/>
    </source>
</evidence>
<dbReference type="InterPro" id="IPR003953">
    <property type="entry name" value="FAD-dep_OxRdtase_2_FAD-bd"/>
</dbReference>
<name>A0ABU1UEE6_9MICC</name>
<protein>
    <submittedName>
        <fullName evidence="6">Glycine/D-amino acid oxidase-like deaminating enzyme</fullName>
    </submittedName>
</protein>
<dbReference type="Gene3D" id="3.50.50.60">
    <property type="entry name" value="FAD/NAD(P)-binding domain"/>
    <property type="match status" value="1"/>
</dbReference>
<dbReference type="EMBL" id="JAVDVQ010000011">
    <property type="protein sequence ID" value="MDR7083559.1"/>
    <property type="molecule type" value="Genomic_DNA"/>
</dbReference>
<proteinExistence type="predicted"/>
<dbReference type="InterPro" id="IPR050315">
    <property type="entry name" value="FAD-oxidoreductase_2"/>
</dbReference>
<dbReference type="Pfam" id="PF00890">
    <property type="entry name" value="FAD_binding_2"/>
    <property type="match status" value="1"/>
</dbReference>
<evidence type="ECO:0000313" key="6">
    <source>
        <dbReference type="EMBL" id="MDR7083559.1"/>
    </source>
</evidence>
<dbReference type="SUPFAM" id="SSF51905">
    <property type="entry name" value="FAD/NAD(P)-binding domain"/>
    <property type="match status" value="1"/>
</dbReference>
<comment type="caution">
    <text evidence="6">The sequence shown here is derived from an EMBL/GenBank/DDBJ whole genome shotgun (WGS) entry which is preliminary data.</text>
</comment>
<accession>A0ABU1UEE6</accession>
<evidence type="ECO:0000256" key="3">
    <source>
        <dbReference type="ARBA" id="ARBA00022827"/>
    </source>
</evidence>
<dbReference type="PANTHER" id="PTHR43400:SF10">
    <property type="entry name" value="3-OXOSTEROID 1-DEHYDROGENASE"/>
    <property type="match status" value="1"/>
</dbReference>
<feature type="domain" description="FAD-dependent oxidoreductase 2 FAD-binding" evidence="5">
    <location>
        <begin position="12"/>
        <end position="193"/>
    </location>
</feature>
<gene>
    <name evidence="6" type="ORF">J2X01_002853</name>
</gene>
<keyword evidence="7" id="KW-1185">Reference proteome</keyword>
<organism evidence="6 7">
    <name type="scientific">Arthrobacter ginsengisoli</name>
    <dbReference type="NCBI Taxonomy" id="1356565"/>
    <lineage>
        <taxon>Bacteria</taxon>
        <taxon>Bacillati</taxon>
        <taxon>Actinomycetota</taxon>
        <taxon>Actinomycetes</taxon>
        <taxon>Micrococcales</taxon>
        <taxon>Micrococcaceae</taxon>
        <taxon>Arthrobacter</taxon>
    </lineage>
</organism>
<evidence type="ECO:0000256" key="1">
    <source>
        <dbReference type="ARBA" id="ARBA00001974"/>
    </source>
</evidence>
<dbReference type="InterPro" id="IPR036188">
    <property type="entry name" value="FAD/NAD-bd_sf"/>
</dbReference>
<evidence type="ECO:0000259" key="5">
    <source>
        <dbReference type="Pfam" id="PF00890"/>
    </source>
</evidence>
<comment type="cofactor">
    <cofactor evidence="1">
        <name>FAD</name>
        <dbReference type="ChEBI" id="CHEBI:57692"/>
    </cofactor>
</comment>
<sequence length="226" mass="23891">MSESKFFDHSYDVVVVGTGAAGLATAMGASDEGLRVLLLESTGRWGGNTSMSGGGMWMPSNPLMQRDGAGDSREEALTYLEATVGDEGRATMRARKEAFVDGVADFVTTAEKYGVTFVRAADYPDYYPELPGGKIGRGLEVKPFDIKKIGGWWQTCQAPAALPVKTDDVWLLGRAWSTPAGLVRGAQLVFRALGGAVTGKKLGGIGAGLPRRSSMSSCRSRVLSCG</sequence>